<protein>
    <recommendedName>
        <fullName evidence="4">PQ-loop repeat-containing protein</fullName>
    </recommendedName>
</protein>
<dbReference type="Gene3D" id="1.20.1280.290">
    <property type="match status" value="1"/>
</dbReference>
<keyword evidence="3" id="KW-1185">Reference proteome</keyword>
<dbReference type="RefSeq" id="WP_260763701.1">
    <property type="nucleotide sequence ID" value="NZ_CP045921.1"/>
</dbReference>
<feature type="transmembrane region" description="Helical" evidence="1">
    <location>
        <begin position="33"/>
        <end position="53"/>
    </location>
</feature>
<proteinExistence type="predicted"/>
<reference evidence="2" key="1">
    <citation type="journal article" date="2021" name="Nat. Microbiol.">
        <title>Cocultivation of an ultrasmall environmental parasitic bacterium with lytic ability against bacteria associated with wastewater foams.</title>
        <authorList>
            <person name="Batinovic S."/>
            <person name="Rose J.J.A."/>
            <person name="Ratcliffe J."/>
            <person name="Seviour R.J."/>
            <person name="Petrovski S."/>
        </authorList>
    </citation>
    <scope>NUCLEOTIDE SEQUENCE</scope>
    <source>
        <strain evidence="2">JR1</strain>
    </source>
</reference>
<evidence type="ECO:0000313" key="3">
    <source>
        <dbReference type="Proteomes" id="UP001059824"/>
    </source>
</evidence>
<evidence type="ECO:0008006" key="4">
    <source>
        <dbReference type="Google" id="ProtNLM"/>
    </source>
</evidence>
<feature type="transmembrane region" description="Helical" evidence="1">
    <location>
        <begin position="59"/>
        <end position="81"/>
    </location>
</feature>
<dbReference type="Proteomes" id="UP001059824">
    <property type="component" value="Chromosome"/>
</dbReference>
<evidence type="ECO:0000256" key="1">
    <source>
        <dbReference type="SAM" id="Phobius"/>
    </source>
</evidence>
<gene>
    <name evidence="2" type="ORF">GII36_00805</name>
</gene>
<evidence type="ECO:0000313" key="2">
    <source>
        <dbReference type="EMBL" id="QHN42399.1"/>
    </source>
</evidence>
<dbReference type="AlphaFoldDB" id="A0A857MM98"/>
<organism evidence="2 3">
    <name type="scientific">Candidatus Mycosynbacter amalyticus</name>
    <dbReference type="NCBI Taxonomy" id="2665156"/>
    <lineage>
        <taxon>Bacteria</taxon>
        <taxon>Candidatus Saccharimonadota</taxon>
        <taxon>Candidatus Saccharimonadota incertae sedis</taxon>
        <taxon>Candidatus Mycosynbacter</taxon>
    </lineage>
</organism>
<keyword evidence="1" id="KW-1133">Transmembrane helix</keyword>
<keyword evidence="1" id="KW-0472">Membrane</keyword>
<accession>A0A857MM98</accession>
<name>A0A857MM98_9BACT</name>
<dbReference type="KEGG" id="mama:GII36_00805"/>
<dbReference type="EMBL" id="CP045921">
    <property type="protein sequence ID" value="QHN42399.1"/>
    <property type="molecule type" value="Genomic_DNA"/>
</dbReference>
<keyword evidence="1" id="KW-0812">Transmembrane</keyword>
<sequence>MIEILYSLAGSVALVASGSQVRQLIRSGRSDELSVATWSLWCGTQLVSLVYMISIHQPLLIVFNGLWATLYALMVGLILYYRRYPRQVIDLDSVRLPEEAS</sequence>